<gene>
    <name evidence="1" type="ORF">BU25DRAFT_407984</name>
</gene>
<organism evidence="1 2">
    <name type="scientific">Macroventuria anomochaeta</name>
    <dbReference type="NCBI Taxonomy" id="301207"/>
    <lineage>
        <taxon>Eukaryota</taxon>
        <taxon>Fungi</taxon>
        <taxon>Dikarya</taxon>
        <taxon>Ascomycota</taxon>
        <taxon>Pezizomycotina</taxon>
        <taxon>Dothideomycetes</taxon>
        <taxon>Pleosporomycetidae</taxon>
        <taxon>Pleosporales</taxon>
        <taxon>Pleosporineae</taxon>
        <taxon>Didymellaceae</taxon>
        <taxon>Macroventuria</taxon>
    </lineage>
</organism>
<accession>A0ACB6SBM1</accession>
<dbReference type="EMBL" id="MU006706">
    <property type="protein sequence ID" value="KAF2630704.1"/>
    <property type="molecule type" value="Genomic_DNA"/>
</dbReference>
<evidence type="ECO:0000313" key="1">
    <source>
        <dbReference type="EMBL" id="KAF2630704.1"/>
    </source>
</evidence>
<sequence>MFIALGSVQIAICALTIPLCKFHSLRLSALGLTSLYLDRRPGSLGGLLRMSVEIRANND</sequence>
<proteinExistence type="predicted"/>
<protein>
    <submittedName>
        <fullName evidence="1">Uncharacterized protein</fullName>
    </submittedName>
</protein>
<evidence type="ECO:0000313" key="2">
    <source>
        <dbReference type="Proteomes" id="UP000799754"/>
    </source>
</evidence>
<comment type="caution">
    <text evidence="1">The sequence shown here is derived from an EMBL/GenBank/DDBJ whole genome shotgun (WGS) entry which is preliminary data.</text>
</comment>
<dbReference type="Proteomes" id="UP000799754">
    <property type="component" value="Unassembled WGS sequence"/>
</dbReference>
<reference evidence="1" key="1">
    <citation type="journal article" date="2020" name="Stud. Mycol.">
        <title>101 Dothideomycetes genomes: a test case for predicting lifestyles and emergence of pathogens.</title>
        <authorList>
            <person name="Haridas S."/>
            <person name="Albert R."/>
            <person name="Binder M."/>
            <person name="Bloem J."/>
            <person name="Labutti K."/>
            <person name="Salamov A."/>
            <person name="Andreopoulos B."/>
            <person name="Baker S."/>
            <person name="Barry K."/>
            <person name="Bills G."/>
            <person name="Bluhm B."/>
            <person name="Cannon C."/>
            <person name="Castanera R."/>
            <person name="Culley D."/>
            <person name="Daum C."/>
            <person name="Ezra D."/>
            <person name="Gonzalez J."/>
            <person name="Henrissat B."/>
            <person name="Kuo A."/>
            <person name="Liang C."/>
            <person name="Lipzen A."/>
            <person name="Lutzoni F."/>
            <person name="Magnuson J."/>
            <person name="Mondo S."/>
            <person name="Nolan M."/>
            <person name="Ohm R."/>
            <person name="Pangilinan J."/>
            <person name="Park H.-J."/>
            <person name="Ramirez L."/>
            <person name="Alfaro M."/>
            <person name="Sun H."/>
            <person name="Tritt A."/>
            <person name="Yoshinaga Y."/>
            <person name="Zwiers L.-H."/>
            <person name="Turgeon B."/>
            <person name="Goodwin S."/>
            <person name="Spatafora J."/>
            <person name="Crous P."/>
            <person name="Grigoriev I."/>
        </authorList>
    </citation>
    <scope>NUCLEOTIDE SEQUENCE</scope>
    <source>
        <strain evidence="1">CBS 525.71</strain>
    </source>
</reference>
<keyword evidence="2" id="KW-1185">Reference proteome</keyword>
<name>A0ACB6SBM1_9PLEO</name>